<dbReference type="RefSeq" id="WP_209970008.1">
    <property type="nucleotide sequence ID" value="NZ_JAGGLB010000002.1"/>
</dbReference>
<comment type="caution">
    <text evidence="1">The sequence shown here is derived from an EMBL/GenBank/DDBJ whole genome shotgun (WGS) entry which is preliminary data.</text>
</comment>
<dbReference type="Gene3D" id="3.30.470.20">
    <property type="entry name" value="ATP-grasp fold, B domain"/>
    <property type="match status" value="1"/>
</dbReference>
<protein>
    <submittedName>
        <fullName evidence="1">Glutathione synthase/RimK-type ligase-like ATP-grasp enzyme</fullName>
    </submittedName>
</protein>
<name>A0ABS4INP2_9BACL</name>
<gene>
    <name evidence="1" type="ORF">J2Z66_000770</name>
</gene>
<dbReference type="Proteomes" id="UP001519287">
    <property type="component" value="Unassembled WGS sequence"/>
</dbReference>
<sequence>MMIKLRGSASIRKEAMQIPKELVKKWCLANEQTMMLKFGTSTIPIKTQASRILMSNEIIISNIALQKLKVPAECAFQLKKVKNTLIIGPYIGLLVDRKKGNIPLQDLIHYSQQYGPIGGAILAFSPENVDTNNKTITGFMFKPLARSWKHGQFRYPSSIFNKSSAKKPLIDHFNQVLGKNVFNDYRCDKWMMYKLLSQKAALREFLPKTALFEQTRDVMQMLKHCPVLYLKPINGSGGQHILKLAAASNKFIVTYKEARKGYVNKHFAKPQQLVHFLNKQAPRKKYLLQERIKLISSKGRLIDFRMIVVKDEIGKWRDMGLLSKYGQKNHIVSNITAGGFAEEGNRTLRKVLQLGNKEIRSIRNKMQSCALEIARQLEASGFHLGNLGIDFAIDTNKKLWIIEVNHNDPNHTIALDAGEHKMFARTIKANLLYAKKLAGFARSSRLATKRR</sequence>
<proteinExistence type="predicted"/>
<accession>A0ABS4INP2</accession>
<organism evidence="1 2">
    <name type="scientific">Paenibacillus eucommiae</name>
    <dbReference type="NCBI Taxonomy" id="1355755"/>
    <lineage>
        <taxon>Bacteria</taxon>
        <taxon>Bacillati</taxon>
        <taxon>Bacillota</taxon>
        <taxon>Bacilli</taxon>
        <taxon>Bacillales</taxon>
        <taxon>Paenibacillaceae</taxon>
        <taxon>Paenibacillus</taxon>
    </lineage>
</organism>
<evidence type="ECO:0000313" key="2">
    <source>
        <dbReference type="Proteomes" id="UP001519287"/>
    </source>
</evidence>
<dbReference type="InterPro" id="IPR026838">
    <property type="entry name" value="YheC/D"/>
</dbReference>
<evidence type="ECO:0000313" key="1">
    <source>
        <dbReference type="EMBL" id="MBP1989175.1"/>
    </source>
</evidence>
<reference evidence="1 2" key="1">
    <citation type="submission" date="2021-03" db="EMBL/GenBank/DDBJ databases">
        <title>Genomic Encyclopedia of Type Strains, Phase IV (KMG-IV): sequencing the most valuable type-strain genomes for metagenomic binning, comparative biology and taxonomic classification.</title>
        <authorList>
            <person name="Goeker M."/>
        </authorList>
    </citation>
    <scope>NUCLEOTIDE SEQUENCE [LARGE SCALE GENOMIC DNA]</scope>
    <source>
        <strain evidence="1 2">DSM 26048</strain>
    </source>
</reference>
<keyword evidence="2" id="KW-1185">Reference proteome</keyword>
<dbReference type="SUPFAM" id="SSF56059">
    <property type="entry name" value="Glutathione synthetase ATP-binding domain-like"/>
    <property type="match status" value="1"/>
</dbReference>
<dbReference type="Pfam" id="PF14398">
    <property type="entry name" value="ATPgrasp_YheCD"/>
    <property type="match status" value="1"/>
</dbReference>
<dbReference type="EMBL" id="JAGGLB010000002">
    <property type="protein sequence ID" value="MBP1989175.1"/>
    <property type="molecule type" value="Genomic_DNA"/>
</dbReference>